<dbReference type="HOGENOM" id="CLU_007207_0_4_9"/>
<dbReference type="GO" id="GO:0005829">
    <property type="term" value="C:cytosol"/>
    <property type="evidence" value="ECO:0007669"/>
    <property type="project" value="TreeGrafter"/>
</dbReference>
<dbReference type="GO" id="GO:1990362">
    <property type="term" value="F:butanol dehydrogenase (NAD+) activity"/>
    <property type="evidence" value="ECO:0007669"/>
    <property type="project" value="InterPro"/>
</dbReference>
<organism evidence="4 5">
    <name type="scientific">Paenibacillus beijingensis</name>
    <dbReference type="NCBI Taxonomy" id="1126833"/>
    <lineage>
        <taxon>Bacteria</taxon>
        <taxon>Bacillati</taxon>
        <taxon>Bacillota</taxon>
        <taxon>Bacilli</taxon>
        <taxon>Bacillales</taxon>
        <taxon>Paenibacillaceae</taxon>
        <taxon>Paenibacillus</taxon>
    </lineage>
</organism>
<gene>
    <name evidence="4" type="ORF">VN24_16985</name>
</gene>
<feature type="domain" description="Fe-containing alcohol dehydrogenase-like C-terminal" evidence="3">
    <location>
        <begin position="189"/>
        <end position="387"/>
    </location>
</feature>
<dbReference type="Gene3D" id="3.40.50.1970">
    <property type="match status" value="1"/>
</dbReference>
<dbReference type="Pfam" id="PF25137">
    <property type="entry name" value="ADH_Fe_C"/>
    <property type="match status" value="1"/>
</dbReference>
<dbReference type="EMBL" id="CP011058">
    <property type="protein sequence ID" value="AJY75937.1"/>
    <property type="molecule type" value="Genomic_DNA"/>
</dbReference>
<dbReference type="AlphaFoldDB" id="A0A0D5NLQ8"/>
<dbReference type="GO" id="GO:0008106">
    <property type="term" value="F:alcohol dehydrogenase (NADP+) activity"/>
    <property type="evidence" value="ECO:0007669"/>
    <property type="project" value="TreeGrafter"/>
</dbReference>
<dbReference type="PATRIC" id="fig|1126833.4.peg.3724"/>
<evidence type="ECO:0000313" key="5">
    <source>
        <dbReference type="Proteomes" id="UP000032633"/>
    </source>
</evidence>
<dbReference type="GO" id="GO:0046872">
    <property type="term" value="F:metal ion binding"/>
    <property type="evidence" value="ECO:0007669"/>
    <property type="project" value="InterPro"/>
</dbReference>
<dbReference type="Gene3D" id="1.20.1090.10">
    <property type="entry name" value="Dehydroquinate synthase-like - alpha domain"/>
    <property type="match status" value="1"/>
</dbReference>
<accession>A0A0D5NLQ8</accession>
<protein>
    <submittedName>
        <fullName evidence="4">Butanol dehydrogenase</fullName>
    </submittedName>
</protein>
<dbReference type="PROSITE" id="PS00913">
    <property type="entry name" value="ADH_IRON_1"/>
    <property type="match status" value="1"/>
</dbReference>
<dbReference type="KEGG" id="pbj:VN24_16985"/>
<dbReference type="PROSITE" id="PS00060">
    <property type="entry name" value="ADH_IRON_2"/>
    <property type="match status" value="1"/>
</dbReference>
<reference evidence="5" key="2">
    <citation type="submission" date="2015-03" db="EMBL/GenBank/DDBJ databases">
        <title>Genome sequence of Paenibacillus beijingensis strain DSM 24997T.</title>
        <authorList>
            <person name="Kwak Y."/>
            <person name="Shin J.-H."/>
        </authorList>
    </citation>
    <scope>NUCLEOTIDE SEQUENCE [LARGE SCALE GENOMIC DNA]</scope>
    <source>
        <strain evidence="5">DSM 24997</strain>
    </source>
</reference>
<evidence type="ECO:0000259" key="3">
    <source>
        <dbReference type="Pfam" id="PF25137"/>
    </source>
</evidence>
<name>A0A0D5NLQ8_9BACL</name>
<dbReference type="GO" id="GO:1990002">
    <property type="term" value="F:methylglyoxal reductase (NADPH) (acetol producing) activity"/>
    <property type="evidence" value="ECO:0007669"/>
    <property type="project" value="TreeGrafter"/>
</dbReference>
<keyword evidence="5" id="KW-1185">Reference proteome</keyword>
<dbReference type="PANTHER" id="PTHR43633:SF1">
    <property type="entry name" value="ALCOHOL DEHYDROGENASE YQHD"/>
    <property type="match status" value="1"/>
</dbReference>
<sequence length="388" mass="42608">MNTFQFINPAKILFGRGQVAKIKDEIPEYGRRILLLYGGGSIKKNGLYDQVTRALSEIPGAHVVELSGVEPNPRLTTVNKGIELIKQNDLDFILAVGGGSVIDCAKAIAVGVHYEGDVWDIVTNKAIPTKAVPIGTVLTISATGSEMNGGSVITNWAENDKRFFVSNHTFPKFSVLDPEITASVPKDQTVYGIVDIMSHVFEQYFHDSSKAPLQERFGESILQTTMEAAPKLIDDLHHFEYREVIMLNGTFALNGILSMGIEADWATHMIEHAVSAVHDIPHGGGLAILFPNWMEFVAAKKPVKVAQLGIRVFGIEAENRKDSDLAAETIRKLREFWSSLGAPSKLSDYGINDSEIDLMAERAMVAETIGNYVPLTKKDVESILRNSI</sequence>
<dbReference type="InterPro" id="IPR001670">
    <property type="entry name" value="ADH_Fe/GldA"/>
</dbReference>
<evidence type="ECO:0000313" key="4">
    <source>
        <dbReference type="EMBL" id="AJY75937.1"/>
    </source>
</evidence>
<dbReference type="Pfam" id="PF00465">
    <property type="entry name" value="Fe-ADH"/>
    <property type="match status" value="1"/>
</dbReference>
<proteinExistence type="predicted"/>
<dbReference type="Proteomes" id="UP000032633">
    <property type="component" value="Chromosome"/>
</dbReference>
<dbReference type="InterPro" id="IPR018211">
    <property type="entry name" value="ADH_Fe_CS"/>
</dbReference>
<keyword evidence="1" id="KW-0560">Oxidoreductase</keyword>
<dbReference type="SUPFAM" id="SSF56796">
    <property type="entry name" value="Dehydroquinate synthase-like"/>
    <property type="match status" value="1"/>
</dbReference>
<dbReference type="FunFam" id="3.40.50.1970:FF:000003">
    <property type="entry name" value="Alcohol dehydrogenase, iron-containing"/>
    <property type="match status" value="1"/>
</dbReference>
<evidence type="ECO:0000259" key="2">
    <source>
        <dbReference type="Pfam" id="PF00465"/>
    </source>
</evidence>
<dbReference type="PANTHER" id="PTHR43633">
    <property type="entry name" value="ALCOHOL DEHYDROGENASE YQHD"/>
    <property type="match status" value="1"/>
</dbReference>
<evidence type="ECO:0000256" key="1">
    <source>
        <dbReference type="ARBA" id="ARBA00023002"/>
    </source>
</evidence>
<dbReference type="OrthoDB" id="9801156at2"/>
<dbReference type="STRING" id="1126833.VN24_16985"/>
<reference evidence="4 5" key="1">
    <citation type="journal article" date="2015" name="J. Biotechnol.">
        <title>Complete genome sequence of Paenibacillus beijingensis 7188(T) (=DSM 24997(T)), a novel rhizobacterium from jujube garden soil.</title>
        <authorList>
            <person name="Kwak Y."/>
            <person name="Shin J.H."/>
        </authorList>
    </citation>
    <scope>NUCLEOTIDE SEQUENCE [LARGE SCALE GENOMIC DNA]</scope>
    <source>
        <strain evidence="4 5">DSM 24997</strain>
    </source>
</reference>
<dbReference type="CDD" id="cd08187">
    <property type="entry name" value="BDH"/>
    <property type="match status" value="1"/>
</dbReference>
<feature type="domain" description="Alcohol dehydrogenase iron-type/glycerol dehydrogenase GldA" evidence="2">
    <location>
        <begin position="9"/>
        <end position="178"/>
    </location>
</feature>
<dbReference type="InterPro" id="IPR044731">
    <property type="entry name" value="BDH-like"/>
</dbReference>
<dbReference type="RefSeq" id="WP_045671365.1">
    <property type="nucleotide sequence ID" value="NZ_CP011058.1"/>
</dbReference>
<dbReference type="InterPro" id="IPR056798">
    <property type="entry name" value="ADH_Fe_C"/>
</dbReference>